<dbReference type="OMA" id="CTESERM"/>
<dbReference type="PANTHER" id="PTHR45089">
    <property type="entry name" value="DNAJ HEAT SHOCK AMINO-TERMINAL DOMAIN PROTEIN-RELATED"/>
    <property type="match status" value="1"/>
</dbReference>
<feature type="compositionally biased region" description="Basic and acidic residues" evidence="1">
    <location>
        <begin position="57"/>
        <end position="69"/>
    </location>
</feature>
<accession>A0A5P1EXZ8</accession>
<dbReference type="PANTHER" id="PTHR45089:SF59">
    <property type="entry name" value="DNAJ HEAT SHOCK N-TERMINAL DOMAIN-CONTAINING PROTEIN"/>
    <property type="match status" value="1"/>
</dbReference>
<dbReference type="InterPro" id="IPR024593">
    <property type="entry name" value="DUF3444"/>
</dbReference>
<dbReference type="EMBL" id="CM007384">
    <property type="protein sequence ID" value="ONK70802.1"/>
    <property type="molecule type" value="Genomic_DNA"/>
</dbReference>
<dbReference type="Proteomes" id="UP000243459">
    <property type="component" value="Chromosome 4"/>
</dbReference>
<evidence type="ECO:0000313" key="3">
    <source>
        <dbReference type="EMBL" id="ONK70802.1"/>
    </source>
</evidence>
<protein>
    <recommendedName>
        <fullName evidence="2">DUF3444 domain-containing protein</fullName>
    </recommendedName>
</protein>
<proteinExistence type="predicted"/>
<feature type="region of interest" description="Disordered" evidence="1">
    <location>
        <begin position="83"/>
        <end position="121"/>
    </location>
</feature>
<dbReference type="Pfam" id="PF11926">
    <property type="entry name" value="DUF3444"/>
    <property type="match status" value="1"/>
</dbReference>
<organism evidence="3 4">
    <name type="scientific">Asparagus officinalis</name>
    <name type="common">Garden asparagus</name>
    <dbReference type="NCBI Taxonomy" id="4686"/>
    <lineage>
        <taxon>Eukaryota</taxon>
        <taxon>Viridiplantae</taxon>
        <taxon>Streptophyta</taxon>
        <taxon>Embryophyta</taxon>
        <taxon>Tracheophyta</taxon>
        <taxon>Spermatophyta</taxon>
        <taxon>Magnoliopsida</taxon>
        <taxon>Liliopsida</taxon>
        <taxon>Asparagales</taxon>
        <taxon>Asparagaceae</taxon>
        <taxon>Asparagoideae</taxon>
        <taxon>Asparagus</taxon>
    </lineage>
</organism>
<feature type="region of interest" description="Disordered" evidence="1">
    <location>
        <begin position="1"/>
        <end position="69"/>
    </location>
</feature>
<gene>
    <name evidence="3" type="ORF">A4U43_C04F1690</name>
</gene>
<dbReference type="AlphaFoldDB" id="A0A5P1EXZ8"/>
<feature type="compositionally biased region" description="Basic and acidic residues" evidence="1">
    <location>
        <begin position="83"/>
        <end position="92"/>
    </location>
</feature>
<dbReference type="Gramene" id="ONK70802">
    <property type="protein sequence ID" value="ONK70802"/>
    <property type="gene ID" value="A4U43_C04F1690"/>
</dbReference>
<name>A0A5P1EXZ8_ASPOF</name>
<feature type="domain" description="DUF3444" evidence="2">
    <location>
        <begin position="148"/>
        <end position="322"/>
    </location>
</feature>
<sequence>MAKKGPQGCSSPRLGGRSHCRKHCRKSKTEIIVPRIKIQEEEKKKKSSSRIGIIEAPRTKTEKKNNDKNIEIKVPRIKIEKEKTEAPKINADKKKRKEPSLPAKRNGVLISKPSGSKKRRTMEEINAGVRRENAGKVEDERAVIRVTEIGQIWAFPNSSDGGFPRSYARIDRIIPIPSPTVEATLLVPETILEEEKQFAEHGLSLSCGKFKSFGKTITKDIDLFTHEVKCEVEEGEGSCFYRIFPRKGEVWAVYWDSEYKLVEIASDFSEEDGVNVFGLIKVEGLNGVYQRQLHEGFYLIRCFSRRFMPMFSHRVLATKIEESVEMRWKVMFH</sequence>
<evidence type="ECO:0000259" key="2">
    <source>
        <dbReference type="Pfam" id="PF11926"/>
    </source>
</evidence>
<evidence type="ECO:0000256" key="1">
    <source>
        <dbReference type="SAM" id="MobiDB-lite"/>
    </source>
</evidence>
<keyword evidence="4" id="KW-1185">Reference proteome</keyword>
<evidence type="ECO:0000313" key="4">
    <source>
        <dbReference type="Proteomes" id="UP000243459"/>
    </source>
</evidence>
<reference evidence="4" key="1">
    <citation type="journal article" date="2017" name="Nat. Commun.">
        <title>The asparagus genome sheds light on the origin and evolution of a young Y chromosome.</title>
        <authorList>
            <person name="Harkess A."/>
            <person name="Zhou J."/>
            <person name="Xu C."/>
            <person name="Bowers J.E."/>
            <person name="Van der Hulst R."/>
            <person name="Ayyampalayam S."/>
            <person name="Mercati F."/>
            <person name="Riccardi P."/>
            <person name="McKain M.R."/>
            <person name="Kakrana A."/>
            <person name="Tang H."/>
            <person name="Ray J."/>
            <person name="Groenendijk J."/>
            <person name="Arikit S."/>
            <person name="Mathioni S.M."/>
            <person name="Nakano M."/>
            <person name="Shan H."/>
            <person name="Telgmann-Rauber A."/>
            <person name="Kanno A."/>
            <person name="Yue Z."/>
            <person name="Chen H."/>
            <person name="Li W."/>
            <person name="Chen Y."/>
            <person name="Xu X."/>
            <person name="Zhang Y."/>
            <person name="Luo S."/>
            <person name="Chen H."/>
            <person name="Gao J."/>
            <person name="Mao Z."/>
            <person name="Pires J.C."/>
            <person name="Luo M."/>
            <person name="Kudrna D."/>
            <person name="Wing R.A."/>
            <person name="Meyers B.C."/>
            <person name="Yi K."/>
            <person name="Kong H."/>
            <person name="Lavrijsen P."/>
            <person name="Sunseri F."/>
            <person name="Falavigna A."/>
            <person name="Ye Y."/>
            <person name="Leebens-Mack J.H."/>
            <person name="Chen G."/>
        </authorList>
    </citation>
    <scope>NUCLEOTIDE SEQUENCE [LARGE SCALE GENOMIC DNA]</scope>
    <source>
        <strain evidence="4">cv. DH0086</strain>
    </source>
</reference>
<feature type="compositionally biased region" description="Basic residues" evidence="1">
    <location>
        <begin position="16"/>
        <end position="26"/>
    </location>
</feature>